<dbReference type="NCBIfam" id="NF009407">
    <property type="entry name" value="PRK12768.1"/>
    <property type="match status" value="1"/>
</dbReference>
<evidence type="ECO:0000313" key="7">
    <source>
        <dbReference type="Proteomes" id="UP001242480"/>
    </source>
</evidence>
<comment type="subcellular location">
    <subcellularLocation>
        <location evidence="1">Membrane</location>
        <topology evidence="1">Multi-pass membrane protein</topology>
    </subcellularLocation>
</comment>
<accession>A0ABU0JGY1</accession>
<feature type="transmembrane region" description="Helical" evidence="5">
    <location>
        <begin position="60"/>
        <end position="86"/>
    </location>
</feature>
<sequence>MLSHAVLALRQITSPPFRSVMIKAVGLTLVMLAAVWAGLYTAFAHFVPVPPGWLKTVLDVLAGLGLLVGLGFLVAPVTALFAGLFLDDVAAVVEATCYPDDPPGRALPFGQALWAAIRFTVLVIAVNIVVLVLLFFPGINIAAFFVANGYLLGREYFELAAGRFHPREEVLRLRRENGVRVFLGGLVIALVLAIPIVNIVTPLFATAFMVHLHKAVIGSRPRLPAPA</sequence>
<feature type="transmembrane region" description="Helical" evidence="5">
    <location>
        <begin position="20"/>
        <end position="40"/>
    </location>
</feature>
<keyword evidence="3 5" id="KW-1133">Transmembrane helix</keyword>
<evidence type="ECO:0000256" key="1">
    <source>
        <dbReference type="ARBA" id="ARBA00004141"/>
    </source>
</evidence>
<dbReference type="Proteomes" id="UP001242480">
    <property type="component" value="Unassembled WGS sequence"/>
</dbReference>
<comment type="caution">
    <text evidence="6">The sequence shown here is derived from an EMBL/GenBank/DDBJ whole genome shotgun (WGS) entry which is preliminary data.</text>
</comment>
<organism evidence="6 7">
    <name type="scientific">Labrys wisconsinensis</name>
    <dbReference type="NCBI Taxonomy" id="425677"/>
    <lineage>
        <taxon>Bacteria</taxon>
        <taxon>Pseudomonadati</taxon>
        <taxon>Pseudomonadota</taxon>
        <taxon>Alphaproteobacteria</taxon>
        <taxon>Hyphomicrobiales</taxon>
        <taxon>Xanthobacteraceae</taxon>
        <taxon>Labrys</taxon>
    </lineage>
</organism>
<dbReference type="InterPro" id="IPR059112">
    <property type="entry name" value="CysZ/EI24"/>
</dbReference>
<keyword evidence="4 5" id="KW-0472">Membrane</keyword>
<feature type="transmembrane region" description="Helical" evidence="5">
    <location>
        <begin position="119"/>
        <end position="147"/>
    </location>
</feature>
<proteinExistence type="predicted"/>
<dbReference type="RefSeq" id="WP_307279407.1">
    <property type="nucleotide sequence ID" value="NZ_JAUSVX010000012.1"/>
</dbReference>
<keyword evidence="7" id="KW-1185">Reference proteome</keyword>
<reference evidence="6 7" key="1">
    <citation type="submission" date="2023-07" db="EMBL/GenBank/DDBJ databases">
        <title>Genomic Encyclopedia of Type Strains, Phase IV (KMG-IV): sequencing the most valuable type-strain genomes for metagenomic binning, comparative biology and taxonomic classification.</title>
        <authorList>
            <person name="Goeker M."/>
        </authorList>
    </citation>
    <scope>NUCLEOTIDE SEQUENCE [LARGE SCALE GENOMIC DNA]</scope>
    <source>
        <strain evidence="6 7">DSM 19619</strain>
    </source>
</reference>
<evidence type="ECO:0000256" key="5">
    <source>
        <dbReference type="SAM" id="Phobius"/>
    </source>
</evidence>
<evidence type="ECO:0000256" key="4">
    <source>
        <dbReference type="ARBA" id="ARBA00023136"/>
    </source>
</evidence>
<evidence type="ECO:0000313" key="6">
    <source>
        <dbReference type="EMBL" id="MDQ0472499.1"/>
    </source>
</evidence>
<protein>
    <submittedName>
        <fullName evidence="6">CysZ protein</fullName>
    </submittedName>
</protein>
<evidence type="ECO:0000256" key="2">
    <source>
        <dbReference type="ARBA" id="ARBA00022692"/>
    </source>
</evidence>
<evidence type="ECO:0000256" key="3">
    <source>
        <dbReference type="ARBA" id="ARBA00022989"/>
    </source>
</evidence>
<feature type="transmembrane region" description="Helical" evidence="5">
    <location>
        <begin position="181"/>
        <end position="212"/>
    </location>
</feature>
<dbReference type="Pfam" id="PF07264">
    <property type="entry name" value="EI24"/>
    <property type="match status" value="1"/>
</dbReference>
<dbReference type="EMBL" id="JAUSVX010000012">
    <property type="protein sequence ID" value="MDQ0472499.1"/>
    <property type="molecule type" value="Genomic_DNA"/>
</dbReference>
<name>A0ABU0JGY1_9HYPH</name>
<gene>
    <name evidence="6" type="ORF">QO011_005528</name>
</gene>
<keyword evidence="2 5" id="KW-0812">Transmembrane</keyword>